<dbReference type="InterPro" id="IPR027370">
    <property type="entry name" value="Znf-RING_euk"/>
</dbReference>
<evidence type="ECO:0000313" key="9">
    <source>
        <dbReference type="EMBL" id="CAD8308301.1"/>
    </source>
</evidence>
<evidence type="ECO:0000256" key="4">
    <source>
        <dbReference type="PROSITE-ProRule" id="PRU00175"/>
    </source>
</evidence>
<feature type="chain" id="PRO_5031293335" description="RING-type domain-containing protein" evidence="7">
    <location>
        <begin position="23"/>
        <end position="403"/>
    </location>
</feature>
<reference evidence="9" key="1">
    <citation type="submission" date="2021-01" db="EMBL/GenBank/DDBJ databases">
        <authorList>
            <person name="Corre E."/>
            <person name="Pelletier E."/>
            <person name="Niang G."/>
            <person name="Scheremetjew M."/>
            <person name="Finn R."/>
            <person name="Kale V."/>
            <person name="Holt S."/>
            <person name="Cochrane G."/>
            <person name="Meng A."/>
            <person name="Brown T."/>
            <person name="Cohen L."/>
        </authorList>
    </citation>
    <scope>NUCLEOTIDE SEQUENCE</scope>
    <source>
        <strain evidence="9">CCMP219</strain>
    </source>
</reference>
<dbReference type="SMART" id="SM00184">
    <property type="entry name" value="RING"/>
    <property type="match status" value="1"/>
</dbReference>
<accession>A0A7R9Z6X5</accession>
<dbReference type="PANTHER" id="PTHR14134">
    <property type="entry name" value="E3 UBIQUITIN-PROTEIN LIGASE RAD18"/>
    <property type="match status" value="1"/>
</dbReference>
<keyword evidence="2 4" id="KW-0863">Zinc-finger</keyword>
<dbReference type="InterPro" id="IPR013083">
    <property type="entry name" value="Znf_RING/FYVE/PHD"/>
</dbReference>
<evidence type="ECO:0000256" key="7">
    <source>
        <dbReference type="SAM" id="SignalP"/>
    </source>
</evidence>
<dbReference type="GO" id="GO:0006513">
    <property type="term" value="P:protein monoubiquitination"/>
    <property type="evidence" value="ECO:0007669"/>
    <property type="project" value="InterPro"/>
</dbReference>
<gene>
    <name evidence="9" type="ORF">CEUR00632_LOCUS19572</name>
</gene>
<dbReference type="GO" id="GO:0008270">
    <property type="term" value="F:zinc ion binding"/>
    <property type="evidence" value="ECO:0007669"/>
    <property type="project" value="UniProtKB-KW"/>
</dbReference>
<keyword evidence="1" id="KW-0479">Metal-binding</keyword>
<dbReference type="Pfam" id="PF13445">
    <property type="entry name" value="zf-RING_UBOX"/>
    <property type="match status" value="1"/>
</dbReference>
<proteinExistence type="predicted"/>
<dbReference type="GO" id="GO:0003697">
    <property type="term" value="F:single-stranded DNA binding"/>
    <property type="evidence" value="ECO:0007669"/>
    <property type="project" value="InterPro"/>
</dbReference>
<evidence type="ECO:0000256" key="5">
    <source>
        <dbReference type="SAM" id="Coils"/>
    </source>
</evidence>
<evidence type="ECO:0000256" key="2">
    <source>
        <dbReference type="ARBA" id="ARBA00022771"/>
    </source>
</evidence>
<evidence type="ECO:0000256" key="6">
    <source>
        <dbReference type="SAM" id="MobiDB-lite"/>
    </source>
</evidence>
<dbReference type="CDD" id="cd16449">
    <property type="entry name" value="RING-HC"/>
    <property type="match status" value="1"/>
</dbReference>
<name>A0A7R9Z6X5_9CHLO</name>
<dbReference type="PROSITE" id="PS50089">
    <property type="entry name" value="ZF_RING_2"/>
    <property type="match status" value="1"/>
</dbReference>
<dbReference type="InterPro" id="IPR001841">
    <property type="entry name" value="Znf_RING"/>
</dbReference>
<evidence type="ECO:0000256" key="1">
    <source>
        <dbReference type="ARBA" id="ARBA00022723"/>
    </source>
</evidence>
<feature type="signal peptide" evidence="7">
    <location>
        <begin position="1"/>
        <end position="22"/>
    </location>
</feature>
<keyword evidence="5" id="KW-0175">Coiled coil</keyword>
<feature type="domain" description="RING-type" evidence="8">
    <location>
        <begin position="176"/>
        <end position="221"/>
    </location>
</feature>
<feature type="coiled-coil region" evidence="5">
    <location>
        <begin position="334"/>
        <end position="368"/>
    </location>
</feature>
<dbReference type="EMBL" id="HBEC01042048">
    <property type="protein sequence ID" value="CAD8308301.1"/>
    <property type="molecule type" value="Transcribed_RNA"/>
</dbReference>
<dbReference type="Gene3D" id="3.30.40.10">
    <property type="entry name" value="Zinc/RING finger domain, C3HC4 (zinc finger)"/>
    <property type="match status" value="1"/>
</dbReference>
<evidence type="ECO:0000259" key="8">
    <source>
        <dbReference type="PROSITE" id="PS50089"/>
    </source>
</evidence>
<dbReference type="GO" id="GO:0061630">
    <property type="term" value="F:ubiquitin protein ligase activity"/>
    <property type="evidence" value="ECO:0007669"/>
    <property type="project" value="InterPro"/>
</dbReference>
<feature type="region of interest" description="Disordered" evidence="6">
    <location>
        <begin position="266"/>
        <end position="290"/>
    </location>
</feature>
<dbReference type="AlphaFoldDB" id="A0A7R9Z6X5"/>
<keyword evidence="3" id="KW-0862">Zinc</keyword>
<dbReference type="GO" id="GO:0006301">
    <property type="term" value="P:DNA damage tolerance"/>
    <property type="evidence" value="ECO:0007669"/>
    <property type="project" value="InterPro"/>
</dbReference>
<organism evidence="9">
    <name type="scientific">Chlamydomonas euryale</name>
    <dbReference type="NCBI Taxonomy" id="1486919"/>
    <lineage>
        <taxon>Eukaryota</taxon>
        <taxon>Viridiplantae</taxon>
        <taxon>Chlorophyta</taxon>
        <taxon>core chlorophytes</taxon>
        <taxon>Chlorophyceae</taxon>
        <taxon>CS clade</taxon>
        <taxon>Chlamydomonadales</taxon>
        <taxon>Chlamydomonadaceae</taxon>
        <taxon>Chlamydomonas</taxon>
    </lineage>
</organism>
<dbReference type="SUPFAM" id="SSF57850">
    <property type="entry name" value="RING/U-box"/>
    <property type="match status" value="1"/>
</dbReference>
<dbReference type="InterPro" id="IPR017907">
    <property type="entry name" value="Znf_RING_CS"/>
</dbReference>
<keyword evidence="7" id="KW-0732">Signal</keyword>
<sequence>MRCKHAAVLHAFPSYYVLLARCCPPCRKCMQTFNACILHMRAQMSAHGLDFSWAQQHLWKAVRGRSMRCTGKQQLGHFFIMLPGGASISRHGISASASNAGPAATQTAQPQHLGWSGHIRPEEVIDKLTERIADRMRNELRLELQKESETLQQRVAAENLQMDDYLARELETQNTCPVCYELMVPPEHAPQLLFPCGHTFCAKCIHSHYVTHGKRTCPICRKKIDSKAPNYSLQQLILNFVQKRQRMQGNRPEGMAAMTHAVVAGSRPDASTPAAGDTGQSNDEHDRLRRQSERIQIRLTVLMNELTDTISEAAALEGAAQSSRLVLDHLGAQEQDVLKRMAGLKAELELLQEQRSMQEAKVAKSEEEATAALSRRQMLTDTIGPLQAELKKIDLLMTGLSEQ</sequence>
<evidence type="ECO:0000256" key="3">
    <source>
        <dbReference type="ARBA" id="ARBA00022833"/>
    </source>
</evidence>
<dbReference type="PANTHER" id="PTHR14134:SF3">
    <property type="entry name" value="RING-CH-TYPE DOMAIN-CONTAINING PROTEIN"/>
    <property type="match status" value="1"/>
</dbReference>
<dbReference type="PROSITE" id="PS00518">
    <property type="entry name" value="ZF_RING_1"/>
    <property type="match status" value="1"/>
</dbReference>
<dbReference type="InterPro" id="IPR039577">
    <property type="entry name" value="Rad18"/>
</dbReference>
<protein>
    <recommendedName>
        <fullName evidence="8">RING-type domain-containing protein</fullName>
    </recommendedName>
</protein>